<feature type="transmembrane region" description="Helical" evidence="1">
    <location>
        <begin position="195"/>
        <end position="214"/>
    </location>
</feature>
<reference evidence="2 3" key="1">
    <citation type="submission" date="2019-07" db="EMBL/GenBank/DDBJ databases">
        <title>The draft genome sequence of Aquimarina algiphila M91.</title>
        <authorList>
            <person name="Meng X."/>
        </authorList>
    </citation>
    <scope>NUCLEOTIDE SEQUENCE [LARGE SCALE GENOMIC DNA]</scope>
    <source>
        <strain evidence="2 3">M91</strain>
    </source>
</reference>
<dbReference type="EMBL" id="VLNR01000003">
    <property type="protein sequence ID" value="TSE11143.1"/>
    <property type="molecule type" value="Genomic_DNA"/>
</dbReference>
<evidence type="ECO:0000256" key="1">
    <source>
        <dbReference type="SAM" id="Phobius"/>
    </source>
</evidence>
<dbReference type="RefSeq" id="WP_143915359.1">
    <property type="nucleotide sequence ID" value="NZ_CANMIK010000026.1"/>
</dbReference>
<feature type="transmembrane region" description="Helical" evidence="1">
    <location>
        <begin position="167"/>
        <end position="189"/>
    </location>
</feature>
<proteinExistence type="predicted"/>
<keyword evidence="1" id="KW-1133">Transmembrane helix</keyword>
<keyword evidence="1" id="KW-0812">Transmembrane</keyword>
<dbReference type="OrthoDB" id="1143019at2"/>
<sequence>MNELIPITNCKNCNQQIETYNFCPNCGAKKINKRITFKNLLHEFADRFLNLDNSFFRTFLHLFTKPDEVIDGFINGLRKRYINAFSYFAISITITGIYSFLAKNRLAELMNKIFSSLPEEQIASQEIALDFTFKYQSLLNLLLIPVLALLSRLVFWNYKKYNLTEHFVIYLYAYSHIVAFMTIILLPITFWFDNIFNIMIIQFSIYIIYITYVLKRLYQINLKRTLIKTLLFFFFGVIFYLIIGIIIGLIMAHTGAMEIPAK</sequence>
<evidence type="ECO:0000313" key="2">
    <source>
        <dbReference type="EMBL" id="TSE11143.1"/>
    </source>
</evidence>
<dbReference type="AlphaFoldDB" id="A0A554VRA3"/>
<gene>
    <name evidence="2" type="ORF">FOF46_02645</name>
</gene>
<accession>A0A554VRA3</accession>
<evidence type="ECO:0000313" key="3">
    <source>
        <dbReference type="Proteomes" id="UP000318833"/>
    </source>
</evidence>
<feature type="transmembrane region" description="Helical" evidence="1">
    <location>
        <begin position="138"/>
        <end position="155"/>
    </location>
</feature>
<feature type="transmembrane region" description="Helical" evidence="1">
    <location>
        <begin position="81"/>
        <end position="101"/>
    </location>
</feature>
<dbReference type="InterPro" id="IPR022134">
    <property type="entry name" value="DUF3667"/>
</dbReference>
<dbReference type="Proteomes" id="UP000318833">
    <property type="component" value="Unassembled WGS sequence"/>
</dbReference>
<protein>
    <submittedName>
        <fullName evidence="2">DUF3667 domain-containing protein</fullName>
    </submittedName>
</protein>
<name>A0A554VRA3_9FLAO</name>
<organism evidence="2 3">
    <name type="scientific">Aquimarina algiphila</name>
    <dbReference type="NCBI Taxonomy" id="2047982"/>
    <lineage>
        <taxon>Bacteria</taxon>
        <taxon>Pseudomonadati</taxon>
        <taxon>Bacteroidota</taxon>
        <taxon>Flavobacteriia</taxon>
        <taxon>Flavobacteriales</taxon>
        <taxon>Flavobacteriaceae</taxon>
        <taxon>Aquimarina</taxon>
    </lineage>
</organism>
<keyword evidence="1" id="KW-0472">Membrane</keyword>
<feature type="transmembrane region" description="Helical" evidence="1">
    <location>
        <begin position="226"/>
        <end position="252"/>
    </location>
</feature>
<comment type="caution">
    <text evidence="2">The sequence shown here is derived from an EMBL/GenBank/DDBJ whole genome shotgun (WGS) entry which is preliminary data.</text>
</comment>
<keyword evidence="3" id="KW-1185">Reference proteome</keyword>
<dbReference type="Pfam" id="PF12412">
    <property type="entry name" value="DUF3667"/>
    <property type="match status" value="1"/>
</dbReference>